<gene>
    <name evidence="1" type="ORF">FYJ60_10275</name>
</gene>
<keyword evidence="2" id="KW-1185">Reference proteome</keyword>
<organism evidence="1 2">
    <name type="scientific">Bilifractor porci</name>
    <dbReference type="NCBI Taxonomy" id="2606636"/>
    <lineage>
        <taxon>Bacteria</taxon>
        <taxon>Bacillati</taxon>
        <taxon>Bacillota</taxon>
        <taxon>Clostridia</taxon>
        <taxon>Lachnospirales</taxon>
        <taxon>Lachnospiraceae</taxon>
        <taxon>Bilifractor</taxon>
    </lineage>
</organism>
<comment type="caution">
    <text evidence="1">The sequence shown here is derived from an EMBL/GenBank/DDBJ whole genome shotgun (WGS) entry which is preliminary data.</text>
</comment>
<dbReference type="AlphaFoldDB" id="A0A7X2TQ67"/>
<dbReference type="Proteomes" id="UP000466864">
    <property type="component" value="Unassembled WGS sequence"/>
</dbReference>
<sequence>MSFHVETFGNPDADILLIQMVDDHDLEGMEQEVSAVRELSGKQDFCMKAVRTDRWNIDLSPWQAPAVFGKENFGESAPETLAYLQNEILSGFRLSGKKPKRIVLGGYSLAGLFALWAGCQTDIFSGVAAVSPSVWFPGFTDYLRENRVHADAVYLSLGDREERTRNPVMAQVGNAIRTCFDLLKDTGTDCTLEWNNGNHFQDSDYRTAKAFAWVMGRDDRS</sequence>
<dbReference type="SUPFAM" id="SSF53474">
    <property type="entry name" value="alpha/beta-Hydrolases"/>
    <property type="match status" value="1"/>
</dbReference>
<name>A0A7X2TQ67_9FIRM</name>
<evidence type="ECO:0000313" key="2">
    <source>
        <dbReference type="Proteomes" id="UP000466864"/>
    </source>
</evidence>
<accession>A0A7X2TQ67</accession>
<dbReference type="RefSeq" id="WP_154458619.1">
    <property type="nucleotide sequence ID" value="NZ_VUMV01000008.1"/>
</dbReference>
<reference evidence="1 2" key="1">
    <citation type="submission" date="2019-08" db="EMBL/GenBank/DDBJ databases">
        <title>In-depth cultivation of the pig gut microbiome towards novel bacterial diversity and tailored functional studies.</title>
        <authorList>
            <person name="Wylensek D."/>
            <person name="Hitch T.C.A."/>
            <person name="Clavel T."/>
        </authorList>
    </citation>
    <scope>NUCLEOTIDE SEQUENCE [LARGE SCALE GENOMIC DNA]</scope>
    <source>
        <strain evidence="1 2">Oil+RF-744-WCA-WT-13</strain>
    </source>
</reference>
<evidence type="ECO:0000313" key="1">
    <source>
        <dbReference type="EMBL" id="MST82703.1"/>
    </source>
</evidence>
<protein>
    <submittedName>
        <fullName evidence="1">Esterase</fullName>
    </submittedName>
</protein>
<proteinExistence type="predicted"/>
<dbReference type="InterPro" id="IPR029058">
    <property type="entry name" value="AB_hydrolase_fold"/>
</dbReference>
<dbReference type="Gene3D" id="3.40.50.1820">
    <property type="entry name" value="alpha/beta hydrolase"/>
    <property type="match status" value="1"/>
</dbReference>
<dbReference type="EMBL" id="VUMV01000008">
    <property type="protein sequence ID" value="MST82703.1"/>
    <property type="molecule type" value="Genomic_DNA"/>
</dbReference>